<evidence type="ECO:0000313" key="4">
    <source>
        <dbReference type="Proteomes" id="UP000001542"/>
    </source>
</evidence>
<dbReference type="AlphaFoldDB" id="A2F1R1"/>
<dbReference type="Proteomes" id="UP000001542">
    <property type="component" value="Unassembled WGS sequence"/>
</dbReference>
<reference evidence="3" key="1">
    <citation type="submission" date="2006-10" db="EMBL/GenBank/DDBJ databases">
        <authorList>
            <person name="Amadeo P."/>
            <person name="Zhao Q."/>
            <person name="Wortman J."/>
            <person name="Fraser-Liggett C."/>
            <person name="Carlton J."/>
        </authorList>
    </citation>
    <scope>NUCLEOTIDE SEQUENCE</scope>
    <source>
        <strain evidence="3">G3</strain>
    </source>
</reference>
<dbReference type="RefSeq" id="XP_001330118.1">
    <property type="nucleotide sequence ID" value="XM_001330083.1"/>
</dbReference>
<dbReference type="VEuPathDB" id="TrichDB:TVAGG3_0149840"/>
<proteinExistence type="predicted"/>
<evidence type="ECO:0000256" key="2">
    <source>
        <dbReference type="SAM" id="Phobius"/>
    </source>
</evidence>
<sequence>MACLTHPYYESDINALLPGLHVLKAGIYAFKKGYTVLLQPPAKMSKTNVYAMFGGEKYTLLKNNIIGIEFNESGFIYVNGKASIQSIVVSVSKLNTDDTLYLIGRGELRIGNMENVNYTIENQKNYSFVLSSFDGKGRSRMDGDVINESIEVKNYKADGTKIVNEESSRKLLAEASNPDNISVYSVQITNAGYKFSYKFKTMRSRDKDSIIINSQLGTHFLASRPDSYTEDETPTPTPAPTSESDGSKNGSINPAKLTGIVIGLIIVIAIVCVIIFFVLKKKRQAKHNDSEEGDVHTDESMYSYESA</sequence>
<evidence type="ECO:0000313" key="3">
    <source>
        <dbReference type="EMBL" id="EAY01171.1"/>
    </source>
</evidence>
<accession>A2F1R1</accession>
<evidence type="ECO:0000256" key="1">
    <source>
        <dbReference type="SAM" id="MobiDB-lite"/>
    </source>
</evidence>
<keyword evidence="2" id="KW-0472">Membrane</keyword>
<keyword evidence="4" id="KW-1185">Reference proteome</keyword>
<dbReference type="KEGG" id="tva:4758996"/>
<feature type="transmembrane region" description="Helical" evidence="2">
    <location>
        <begin position="257"/>
        <end position="279"/>
    </location>
</feature>
<gene>
    <name evidence="3" type="ORF">TVAG_189570</name>
</gene>
<dbReference type="VEuPathDB" id="TrichDB:TVAG_189570"/>
<dbReference type="EMBL" id="DS113576">
    <property type="protein sequence ID" value="EAY01171.1"/>
    <property type="molecule type" value="Genomic_DNA"/>
</dbReference>
<reference evidence="3" key="2">
    <citation type="journal article" date="2007" name="Science">
        <title>Draft genome sequence of the sexually transmitted pathogen Trichomonas vaginalis.</title>
        <authorList>
            <person name="Carlton J.M."/>
            <person name="Hirt R.P."/>
            <person name="Silva J.C."/>
            <person name="Delcher A.L."/>
            <person name="Schatz M."/>
            <person name="Zhao Q."/>
            <person name="Wortman J.R."/>
            <person name="Bidwell S.L."/>
            <person name="Alsmark U.C.M."/>
            <person name="Besteiro S."/>
            <person name="Sicheritz-Ponten T."/>
            <person name="Noel C.J."/>
            <person name="Dacks J.B."/>
            <person name="Foster P.G."/>
            <person name="Simillion C."/>
            <person name="Van de Peer Y."/>
            <person name="Miranda-Saavedra D."/>
            <person name="Barton G.J."/>
            <person name="Westrop G.D."/>
            <person name="Mueller S."/>
            <person name="Dessi D."/>
            <person name="Fiori P.L."/>
            <person name="Ren Q."/>
            <person name="Paulsen I."/>
            <person name="Zhang H."/>
            <person name="Bastida-Corcuera F.D."/>
            <person name="Simoes-Barbosa A."/>
            <person name="Brown M.T."/>
            <person name="Hayes R.D."/>
            <person name="Mukherjee M."/>
            <person name="Okumura C.Y."/>
            <person name="Schneider R."/>
            <person name="Smith A.J."/>
            <person name="Vanacova S."/>
            <person name="Villalvazo M."/>
            <person name="Haas B.J."/>
            <person name="Pertea M."/>
            <person name="Feldblyum T.V."/>
            <person name="Utterback T.R."/>
            <person name="Shu C.L."/>
            <person name="Osoegawa K."/>
            <person name="de Jong P.J."/>
            <person name="Hrdy I."/>
            <person name="Horvathova L."/>
            <person name="Zubacova Z."/>
            <person name="Dolezal P."/>
            <person name="Malik S.B."/>
            <person name="Logsdon J.M. Jr."/>
            <person name="Henze K."/>
            <person name="Gupta A."/>
            <person name="Wang C.C."/>
            <person name="Dunne R.L."/>
            <person name="Upcroft J.A."/>
            <person name="Upcroft P."/>
            <person name="White O."/>
            <person name="Salzberg S.L."/>
            <person name="Tang P."/>
            <person name="Chiu C.-H."/>
            <person name="Lee Y.-S."/>
            <person name="Embley T.M."/>
            <person name="Coombs G.H."/>
            <person name="Mottram J.C."/>
            <person name="Tachezy J."/>
            <person name="Fraser-Liggett C.M."/>
            <person name="Johnson P.J."/>
        </authorList>
    </citation>
    <scope>NUCLEOTIDE SEQUENCE [LARGE SCALE GENOMIC DNA]</scope>
    <source>
        <strain evidence="3">G3</strain>
    </source>
</reference>
<keyword evidence="2" id="KW-0812">Transmembrane</keyword>
<dbReference type="PANTHER" id="PTHR16861">
    <property type="entry name" value="GLYCOPROTEIN 38"/>
    <property type="match status" value="1"/>
</dbReference>
<name>A2F1R1_TRIV3</name>
<dbReference type="SMR" id="A2F1R1"/>
<dbReference type="PANTHER" id="PTHR16861:SF4">
    <property type="entry name" value="SH3 DOMAIN PROTEIN (AFU_ORTHOLOGUE AFUA_1G13610)"/>
    <property type="match status" value="1"/>
</dbReference>
<feature type="region of interest" description="Disordered" evidence="1">
    <location>
        <begin position="287"/>
        <end position="307"/>
    </location>
</feature>
<organism evidence="3 4">
    <name type="scientific">Trichomonas vaginalis (strain ATCC PRA-98 / G3)</name>
    <dbReference type="NCBI Taxonomy" id="412133"/>
    <lineage>
        <taxon>Eukaryota</taxon>
        <taxon>Metamonada</taxon>
        <taxon>Parabasalia</taxon>
        <taxon>Trichomonadida</taxon>
        <taxon>Trichomonadidae</taxon>
        <taxon>Trichomonas</taxon>
    </lineage>
</organism>
<feature type="compositionally biased region" description="Basic and acidic residues" evidence="1">
    <location>
        <begin position="287"/>
        <end position="299"/>
    </location>
</feature>
<keyword evidence="2" id="KW-1133">Transmembrane helix</keyword>
<feature type="region of interest" description="Disordered" evidence="1">
    <location>
        <begin position="224"/>
        <end position="250"/>
    </location>
</feature>
<protein>
    <submittedName>
        <fullName evidence="3">Uncharacterized protein</fullName>
    </submittedName>
</protein>
<dbReference type="InParanoid" id="A2F1R1"/>